<dbReference type="GO" id="GO:0016020">
    <property type="term" value="C:membrane"/>
    <property type="evidence" value="ECO:0007669"/>
    <property type="project" value="UniProtKB-SubCell"/>
</dbReference>
<protein>
    <submittedName>
        <fullName evidence="8">Aste57867_8378 protein</fullName>
    </submittedName>
</protein>
<dbReference type="EMBL" id="CAADRA010005123">
    <property type="protein sequence ID" value="VFT85264.1"/>
    <property type="molecule type" value="Genomic_DNA"/>
</dbReference>
<dbReference type="AlphaFoldDB" id="A0A485KK27"/>
<dbReference type="PANTHER" id="PTHR13715:SF99">
    <property type="entry name" value="INOSITOL 1,4,5-TRISPHOSPHATE RECEPTOR-LIKE PROTEIN A"/>
    <property type="match status" value="1"/>
</dbReference>
<keyword evidence="4 5" id="KW-0472">Membrane</keyword>
<evidence type="ECO:0000256" key="5">
    <source>
        <dbReference type="SAM" id="Phobius"/>
    </source>
</evidence>
<dbReference type="GO" id="GO:0005216">
    <property type="term" value="F:monoatomic ion channel activity"/>
    <property type="evidence" value="ECO:0007669"/>
    <property type="project" value="InterPro"/>
</dbReference>
<sequence>MHPLPLANLKYRSNELLLSLIEGRGDYIIHLHLAELLSPEAMLQVLAENRLKIKELKKSKKNLELADIVFLESVELLRVAYSLMPNFSMEMDDTFSAFEKRWKESLLEYDEVEYFANEIISVEVVRGDLAITVHFPQPKEAKFLKLPEKRRLLNIMNLGEDNQLSAFTSAEARNIAEELRTRHVLATNVEYAWMNEWQSTIRWWMFVVCLYINFIMVLGLLIDPDTGSPVVNIYVEWLLSVFGGIFCIMCSSLWLYNFFTEATFSYARQLLKPIKLRRMSRQDRNKELWDALGVTGYTIVGWFAFFAAIIMEYDFDDEVTFVIMKVSGVYVLVLIALSFRKVGDIYHFSYIEGEVVQNDEGFGSNLLFWFNAFMDMITRANVFVFTTYTVFAFLGLNHDSMATCYVYYGLPLLDILAINPRLSNILKAITSNLAPLGVTMAFGAIVIYLFSLVGFFRYQDLMKDTSGDFECSSMMQCYFTYMHYGLLSGGGIGDYMSNALSHPLDYSLIEQFHERLVFDLAFYIFILVLLVNLIMGIIIDSFTSLRESSERKLEIEQNTCLVCNDTKDDIEYRGVVKGLTNNFKNHTEVEHNLWNYLFFIMYLEAKPSNHMNGTESYVYEKLLAKEMSWIPKRQGVPA</sequence>
<evidence type="ECO:0000313" key="8">
    <source>
        <dbReference type="EMBL" id="VFT85264.1"/>
    </source>
</evidence>
<reference evidence="8 9" key="1">
    <citation type="submission" date="2019-03" db="EMBL/GenBank/DDBJ databases">
        <authorList>
            <person name="Gaulin E."/>
            <person name="Dumas B."/>
        </authorList>
    </citation>
    <scope>NUCLEOTIDE SEQUENCE [LARGE SCALE GENOMIC DNA]</scope>
    <source>
        <strain evidence="8">CBS 568.67</strain>
    </source>
</reference>
<organism evidence="8 9">
    <name type="scientific">Aphanomyces stellatus</name>
    <dbReference type="NCBI Taxonomy" id="120398"/>
    <lineage>
        <taxon>Eukaryota</taxon>
        <taxon>Sar</taxon>
        <taxon>Stramenopiles</taxon>
        <taxon>Oomycota</taxon>
        <taxon>Saprolegniomycetes</taxon>
        <taxon>Saprolegniales</taxon>
        <taxon>Verrucalvaceae</taxon>
        <taxon>Aphanomyces</taxon>
    </lineage>
</organism>
<gene>
    <name evidence="8" type="primary">Aste57867_8378</name>
    <name evidence="7" type="ORF">As57867_008346</name>
    <name evidence="8" type="ORF">ASTE57867_8378</name>
</gene>
<dbReference type="Proteomes" id="UP000332933">
    <property type="component" value="Unassembled WGS sequence"/>
</dbReference>
<feature type="transmembrane region" description="Helical" evidence="5">
    <location>
        <begin position="288"/>
        <end position="313"/>
    </location>
</feature>
<feature type="transmembrane region" description="Helical" evidence="5">
    <location>
        <begin position="242"/>
        <end position="267"/>
    </location>
</feature>
<dbReference type="EMBL" id="VJMH01005102">
    <property type="protein sequence ID" value="KAF0701081.1"/>
    <property type="molecule type" value="Genomic_DNA"/>
</dbReference>
<evidence type="ECO:0000259" key="6">
    <source>
        <dbReference type="Pfam" id="PF00520"/>
    </source>
</evidence>
<evidence type="ECO:0000256" key="4">
    <source>
        <dbReference type="ARBA" id="ARBA00023136"/>
    </source>
</evidence>
<evidence type="ECO:0000256" key="2">
    <source>
        <dbReference type="ARBA" id="ARBA00022692"/>
    </source>
</evidence>
<comment type="subcellular location">
    <subcellularLocation>
        <location evidence="1">Membrane</location>
        <topology evidence="1">Multi-pass membrane protein</topology>
    </subcellularLocation>
</comment>
<feature type="domain" description="Ion transport" evidence="6">
    <location>
        <begin position="344"/>
        <end position="549"/>
    </location>
</feature>
<feature type="transmembrane region" description="Helical" evidence="5">
    <location>
        <begin position="376"/>
        <end position="393"/>
    </location>
</feature>
<keyword evidence="2 5" id="KW-0812">Transmembrane</keyword>
<reference evidence="7" key="2">
    <citation type="submission" date="2019-06" db="EMBL/GenBank/DDBJ databases">
        <title>Genomics analysis of Aphanomyces spp. identifies a new class of oomycete effector associated with host adaptation.</title>
        <authorList>
            <person name="Gaulin E."/>
        </authorList>
    </citation>
    <scope>NUCLEOTIDE SEQUENCE</scope>
    <source>
        <strain evidence="7">CBS 578.67</strain>
    </source>
</reference>
<feature type="transmembrane region" description="Helical" evidence="5">
    <location>
        <begin position="203"/>
        <end position="222"/>
    </location>
</feature>
<accession>A0A485KK27</accession>
<dbReference type="PANTHER" id="PTHR13715">
    <property type="entry name" value="RYANODINE RECEPTOR AND IP3 RECEPTOR"/>
    <property type="match status" value="1"/>
</dbReference>
<feature type="transmembrane region" description="Helical" evidence="5">
    <location>
        <begin position="319"/>
        <end position="339"/>
    </location>
</feature>
<feature type="transmembrane region" description="Helical" evidence="5">
    <location>
        <begin position="434"/>
        <end position="456"/>
    </location>
</feature>
<dbReference type="InterPro" id="IPR015925">
    <property type="entry name" value="Ryanodine_IP3_receptor"/>
</dbReference>
<proteinExistence type="predicted"/>
<evidence type="ECO:0000313" key="9">
    <source>
        <dbReference type="Proteomes" id="UP000332933"/>
    </source>
</evidence>
<dbReference type="InterPro" id="IPR005821">
    <property type="entry name" value="Ion_trans_dom"/>
</dbReference>
<dbReference type="Pfam" id="PF00520">
    <property type="entry name" value="Ion_trans"/>
    <property type="match status" value="1"/>
</dbReference>
<dbReference type="GO" id="GO:0006816">
    <property type="term" value="P:calcium ion transport"/>
    <property type="evidence" value="ECO:0007669"/>
    <property type="project" value="InterPro"/>
</dbReference>
<keyword evidence="3 5" id="KW-1133">Transmembrane helix</keyword>
<feature type="transmembrane region" description="Helical" evidence="5">
    <location>
        <begin position="520"/>
        <end position="542"/>
    </location>
</feature>
<evidence type="ECO:0000256" key="3">
    <source>
        <dbReference type="ARBA" id="ARBA00022989"/>
    </source>
</evidence>
<dbReference type="Gene3D" id="1.10.287.70">
    <property type="match status" value="1"/>
</dbReference>
<name>A0A485KK27_9STRA</name>
<evidence type="ECO:0000313" key="7">
    <source>
        <dbReference type="EMBL" id="KAF0701081.1"/>
    </source>
</evidence>
<keyword evidence="9" id="KW-1185">Reference proteome</keyword>
<evidence type="ECO:0000256" key="1">
    <source>
        <dbReference type="ARBA" id="ARBA00004141"/>
    </source>
</evidence>
<dbReference type="OrthoDB" id="74083at2759"/>